<comment type="caution">
    <text evidence="2">The sequence shown here is derived from an EMBL/GenBank/DDBJ whole genome shotgun (WGS) entry which is preliminary data.</text>
</comment>
<name>A0A2P8EFA3_9ACTN</name>
<accession>A0A2P8EFA3</accession>
<evidence type="ECO:0000313" key="2">
    <source>
        <dbReference type="EMBL" id="PSL08155.1"/>
    </source>
</evidence>
<dbReference type="Proteomes" id="UP000243528">
    <property type="component" value="Unassembled WGS sequence"/>
</dbReference>
<proteinExistence type="predicted"/>
<dbReference type="EMBL" id="PYGE01000001">
    <property type="protein sequence ID" value="PSL08155.1"/>
    <property type="molecule type" value="Genomic_DNA"/>
</dbReference>
<sequence>MDWIGVSEAARVLGVSETRVRKLLRQGALRGRRVSGVWLLDPASVEQRRREAPTVGQTVTPAHAWAVLAAATLLDRQEQSGLSGLLAAVPVAGSARQRLRENLSSAPDADGWSRWLAGRAVRRSYVLDRAGTYRLADDGRVSLGGPRGLARAGEMTSPVGDAIDVYVPEGSVDAVVAAHGLSEDAVGNLALRVVSASVPAALAPIPGRPAPAAACLVDLLDRPDTGDADSATDRLGQILERVRRLTGRGA</sequence>
<dbReference type="InterPro" id="IPR041657">
    <property type="entry name" value="HTH_17"/>
</dbReference>
<dbReference type="Pfam" id="PF12728">
    <property type="entry name" value="HTH_17"/>
    <property type="match status" value="1"/>
</dbReference>
<evidence type="ECO:0000313" key="3">
    <source>
        <dbReference type="Proteomes" id="UP000243528"/>
    </source>
</evidence>
<gene>
    <name evidence="2" type="ORF">CLV30_101122</name>
</gene>
<reference evidence="2 3" key="1">
    <citation type="submission" date="2018-03" db="EMBL/GenBank/DDBJ databases">
        <title>Genomic Encyclopedia of Archaeal and Bacterial Type Strains, Phase II (KMG-II): from individual species to whole genera.</title>
        <authorList>
            <person name="Goeker M."/>
        </authorList>
    </citation>
    <scope>NUCLEOTIDE SEQUENCE [LARGE SCALE GENOMIC DNA]</scope>
    <source>
        <strain evidence="2 3">DSM 45211</strain>
    </source>
</reference>
<dbReference type="OrthoDB" id="4463966at2"/>
<dbReference type="AlphaFoldDB" id="A0A2P8EFA3"/>
<organism evidence="2 3">
    <name type="scientific">Haloactinopolyspora alba</name>
    <dbReference type="NCBI Taxonomy" id="648780"/>
    <lineage>
        <taxon>Bacteria</taxon>
        <taxon>Bacillati</taxon>
        <taxon>Actinomycetota</taxon>
        <taxon>Actinomycetes</taxon>
        <taxon>Jiangellales</taxon>
        <taxon>Jiangellaceae</taxon>
        <taxon>Haloactinopolyspora</taxon>
    </lineage>
</organism>
<protein>
    <submittedName>
        <fullName evidence="2">Excisionase family DNA binding protein</fullName>
    </submittedName>
</protein>
<dbReference type="RefSeq" id="WP_106535246.1">
    <property type="nucleotide sequence ID" value="NZ_ML142897.1"/>
</dbReference>
<keyword evidence="3" id="KW-1185">Reference proteome</keyword>
<evidence type="ECO:0000259" key="1">
    <source>
        <dbReference type="Pfam" id="PF12728"/>
    </source>
</evidence>
<feature type="domain" description="Helix-turn-helix" evidence="1">
    <location>
        <begin position="3"/>
        <end position="47"/>
    </location>
</feature>